<name>A0A0G0XMC8_9BACT</name>
<protein>
    <recommendedName>
        <fullName evidence="3 12">Pyruvate kinase</fullName>
        <ecNumber evidence="3 12">2.7.1.40</ecNumber>
    </recommendedName>
</protein>
<keyword evidence="9 13" id="KW-0460">Magnesium</keyword>
<evidence type="ECO:0000256" key="10">
    <source>
        <dbReference type="ARBA" id="ARBA00023152"/>
    </source>
</evidence>
<evidence type="ECO:0000256" key="2">
    <source>
        <dbReference type="ARBA" id="ARBA00008663"/>
    </source>
</evidence>
<dbReference type="NCBIfam" id="TIGR01064">
    <property type="entry name" value="pyruv_kin"/>
    <property type="match status" value="1"/>
</dbReference>
<sequence length="316" mass="34836">MLFPIFLYNIGMSKRTKIVATIGPASEKPAVLDALIKAGMNVARLNLSHGSHENHATLIKNVRSAGEKFGEPVAILADLQGPRIRVGELPDKGLNLKSGDKVTLDTSLEEYRGEKIPVTCPGLEKDLKNDVRILLNDGRIELIVKKIHGSLIEAEVKVGGLLTSHKGLNFPDCRLSISAITDKDKDDLKFVLGEGVDLVALSFVREAKDILDLRFLIKDYLKKNKKQQVSMQIIAKIEKGEAIKNIDEIIEAADGIMVARGDLGIEMPAEDVPLWQKKIIAKCLAKAKPVIVATQMLDSSILRVRRALRCRMWPTP</sequence>
<keyword evidence="5" id="KW-0479">Metal-binding</keyword>
<evidence type="ECO:0000256" key="12">
    <source>
        <dbReference type="NCBIfam" id="TIGR01064"/>
    </source>
</evidence>
<dbReference type="Pfam" id="PF00224">
    <property type="entry name" value="PK"/>
    <property type="match status" value="1"/>
</dbReference>
<dbReference type="InterPro" id="IPR015813">
    <property type="entry name" value="Pyrv/PenolPyrv_kinase-like_dom"/>
</dbReference>
<evidence type="ECO:0000256" key="5">
    <source>
        <dbReference type="ARBA" id="ARBA00022723"/>
    </source>
</evidence>
<dbReference type="Gene3D" id="3.20.20.60">
    <property type="entry name" value="Phosphoenolpyruvate-binding domains"/>
    <property type="match status" value="1"/>
</dbReference>
<proteinExistence type="inferred from homology"/>
<keyword evidence="7 13" id="KW-0418">Kinase</keyword>
<keyword evidence="10 13" id="KW-0324">Glycolysis</keyword>
<evidence type="ECO:0000256" key="9">
    <source>
        <dbReference type="ARBA" id="ARBA00022842"/>
    </source>
</evidence>
<evidence type="ECO:0000256" key="4">
    <source>
        <dbReference type="ARBA" id="ARBA00022679"/>
    </source>
</evidence>
<comment type="catalytic activity">
    <reaction evidence="13">
        <text>pyruvate + ATP = phosphoenolpyruvate + ADP + H(+)</text>
        <dbReference type="Rhea" id="RHEA:18157"/>
        <dbReference type="ChEBI" id="CHEBI:15361"/>
        <dbReference type="ChEBI" id="CHEBI:15378"/>
        <dbReference type="ChEBI" id="CHEBI:30616"/>
        <dbReference type="ChEBI" id="CHEBI:58702"/>
        <dbReference type="ChEBI" id="CHEBI:456216"/>
        <dbReference type="EC" id="2.7.1.40"/>
    </reaction>
</comment>
<evidence type="ECO:0000256" key="11">
    <source>
        <dbReference type="ARBA" id="ARBA00023317"/>
    </source>
</evidence>
<evidence type="ECO:0000256" key="7">
    <source>
        <dbReference type="ARBA" id="ARBA00022777"/>
    </source>
</evidence>
<evidence type="ECO:0000256" key="6">
    <source>
        <dbReference type="ARBA" id="ARBA00022741"/>
    </source>
</evidence>
<dbReference type="GO" id="GO:0030955">
    <property type="term" value="F:potassium ion binding"/>
    <property type="evidence" value="ECO:0007669"/>
    <property type="project" value="UniProtKB-UniRule"/>
</dbReference>
<organism evidence="15 16">
    <name type="scientific">Candidatus Magasanikbacteria bacterium GW2011_GWC2_41_17</name>
    <dbReference type="NCBI Taxonomy" id="1619048"/>
    <lineage>
        <taxon>Bacteria</taxon>
        <taxon>Candidatus Magasanikiibacteriota</taxon>
    </lineage>
</organism>
<evidence type="ECO:0000256" key="8">
    <source>
        <dbReference type="ARBA" id="ARBA00022840"/>
    </source>
</evidence>
<dbReference type="PATRIC" id="fig|1619048.3.peg.579"/>
<comment type="caution">
    <text evidence="15">The sequence shown here is derived from an EMBL/GenBank/DDBJ whole genome shotgun (WGS) entry which is preliminary data.</text>
</comment>
<dbReference type="EC" id="2.7.1.40" evidence="3 12"/>
<keyword evidence="11 15" id="KW-0670">Pyruvate</keyword>
<dbReference type="AlphaFoldDB" id="A0A0G0XMC8"/>
<evidence type="ECO:0000313" key="15">
    <source>
        <dbReference type="EMBL" id="KKR97950.1"/>
    </source>
</evidence>
<dbReference type="PANTHER" id="PTHR11817">
    <property type="entry name" value="PYRUVATE KINASE"/>
    <property type="match status" value="1"/>
</dbReference>
<gene>
    <name evidence="15" type="ORF">UU49_C0021G0013</name>
</gene>
<dbReference type="GO" id="GO:0004743">
    <property type="term" value="F:pyruvate kinase activity"/>
    <property type="evidence" value="ECO:0007669"/>
    <property type="project" value="UniProtKB-UniRule"/>
</dbReference>
<dbReference type="InterPro" id="IPR040442">
    <property type="entry name" value="Pyrv_kinase-like_dom_sf"/>
</dbReference>
<dbReference type="GO" id="GO:0000287">
    <property type="term" value="F:magnesium ion binding"/>
    <property type="evidence" value="ECO:0007669"/>
    <property type="project" value="UniProtKB-UniRule"/>
</dbReference>
<dbReference type="STRING" id="1619048.UU49_C0021G0013"/>
<reference evidence="15 16" key="1">
    <citation type="journal article" date="2015" name="Nature">
        <title>rRNA introns, odd ribosomes, and small enigmatic genomes across a large radiation of phyla.</title>
        <authorList>
            <person name="Brown C.T."/>
            <person name="Hug L.A."/>
            <person name="Thomas B.C."/>
            <person name="Sharon I."/>
            <person name="Castelle C.J."/>
            <person name="Singh A."/>
            <person name="Wilkins M.J."/>
            <person name="Williams K.H."/>
            <person name="Banfield J.F."/>
        </authorList>
    </citation>
    <scope>NUCLEOTIDE SEQUENCE [LARGE SCALE GENOMIC DNA]</scope>
</reference>
<comment type="similarity">
    <text evidence="2 13">Belongs to the pyruvate kinase family.</text>
</comment>
<comment type="pathway">
    <text evidence="1 13">Carbohydrate degradation; glycolysis; pyruvate from D-glyceraldehyde 3-phosphate: step 5/5.</text>
</comment>
<keyword evidence="6" id="KW-0547">Nucleotide-binding</keyword>
<dbReference type="Proteomes" id="UP000034108">
    <property type="component" value="Unassembled WGS sequence"/>
</dbReference>
<dbReference type="InterPro" id="IPR001697">
    <property type="entry name" value="Pyr_Knase"/>
</dbReference>
<accession>A0A0G0XMC8</accession>
<dbReference type="PRINTS" id="PR01050">
    <property type="entry name" value="PYRUVTKNASE"/>
</dbReference>
<evidence type="ECO:0000259" key="14">
    <source>
        <dbReference type="Pfam" id="PF00224"/>
    </source>
</evidence>
<dbReference type="GO" id="GO:0005524">
    <property type="term" value="F:ATP binding"/>
    <property type="evidence" value="ECO:0007669"/>
    <property type="project" value="UniProtKB-KW"/>
</dbReference>
<dbReference type="SUPFAM" id="SSF51621">
    <property type="entry name" value="Phosphoenolpyruvate/pyruvate domain"/>
    <property type="match status" value="1"/>
</dbReference>
<evidence type="ECO:0000256" key="1">
    <source>
        <dbReference type="ARBA" id="ARBA00004997"/>
    </source>
</evidence>
<dbReference type="InterPro" id="IPR015806">
    <property type="entry name" value="Pyrv_Knase_insert_dom_sf"/>
</dbReference>
<evidence type="ECO:0000256" key="3">
    <source>
        <dbReference type="ARBA" id="ARBA00012142"/>
    </source>
</evidence>
<keyword evidence="4 13" id="KW-0808">Transferase</keyword>
<keyword evidence="8" id="KW-0067">ATP-binding</keyword>
<dbReference type="InterPro" id="IPR015793">
    <property type="entry name" value="Pyrv_Knase_brl"/>
</dbReference>
<dbReference type="SUPFAM" id="SSF50800">
    <property type="entry name" value="PK beta-barrel domain-like"/>
    <property type="match status" value="1"/>
</dbReference>
<dbReference type="Gene3D" id="2.40.33.10">
    <property type="entry name" value="PK beta-barrel domain-like"/>
    <property type="match status" value="1"/>
</dbReference>
<dbReference type="EMBL" id="LCAV01000021">
    <property type="protein sequence ID" value="KKR97950.1"/>
    <property type="molecule type" value="Genomic_DNA"/>
</dbReference>
<evidence type="ECO:0000313" key="16">
    <source>
        <dbReference type="Proteomes" id="UP000034108"/>
    </source>
</evidence>
<evidence type="ECO:0000256" key="13">
    <source>
        <dbReference type="RuleBase" id="RU000504"/>
    </source>
</evidence>
<dbReference type="InterPro" id="IPR011037">
    <property type="entry name" value="Pyrv_Knase-like_insert_dom_sf"/>
</dbReference>
<dbReference type="UniPathway" id="UPA00109">
    <property type="reaction ID" value="UER00188"/>
</dbReference>
<feature type="domain" description="Pyruvate kinase barrel" evidence="14">
    <location>
        <begin position="14"/>
        <end position="302"/>
    </location>
</feature>
<dbReference type="GO" id="GO:0016301">
    <property type="term" value="F:kinase activity"/>
    <property type="evidence" value="ECO:0007669"/>
    <property type="project" value="UniProtKB-KW"/>
</dbReference>